<proteinExistence type="predicted"/>
<keyword evidence="2" id="KW-1185">Reference proteome</keyword>
<evidence type="ECO:0000313" key="1">
    <source>
        <dbReference type="EMBL" id="TYH36415.1"/>
    </source>
</evidence>
<sequence length="114" mass="12932">MDLLYELNLKKRGKILALWLKTQIPAMEMNFAPNIKSCRRNLPRSSIGRANLADFFEQSWYIFLSIFFLKRTLSSDSGNLLAVTMAIGGVNLLGNQVMLLLFRLAEVISPLKLV</sequence>
<gene>
    <name evidence="1" type="ORF">ES332_D13G263500v1</name>
</gene>
<accession>A0A5D2I1J2</accession>
<organism evidence="1 2">
    <name type="scientific">Gossypium tomentosum</name>
    <name type="common">Hawaiian cotton</name>
    <name type="synonym">Gossypium sandvicense</name>
    <dbReference type="NCBI Taxonomy" id="34277"/>
    <lineage>
        <taxon>Eukaryota</taxon>
        <taxon>Viridiplantae</taxon>
        <taxon>Streptophyta</taxon>
        <taxon>Embryophyta</taxon>
        <taxon>Tracheophyta</taxon>
        <taxon>Spermatophyta</taxon>
        <taxon>Magnoliopsida</taxon>
        <taxon>eudicotyledons</taxon>
        <taxon>Gunneridae</taxon>
        <taxon>Pentapetalae</taxon>
        <taxon>rosids</taxon>
        <taxon>malvids</taxon>
        <taxon>Malvales</taxon>
        <taxon>Malvaceae</taxon>
        <taxon>Malvoideae</taxon>
        <taxon>Gossypium</taxon>
    </lineage>
</organism>
<dbReference type="Proteomes" id="UP000322667">
    <property type="component" value="Chromosome D13"/>
</dbReference>
<evidence type="ECO:0000313" key="2">
    <source>
        <dbReference type="Proteomes" id="UP000322667"/>
    </source>
</evidence>
<dbReference type="AlphaFoldDB" id="A0A5D2I1J2"/>
<dbReference type="EMBL" id="CM017635">
    <property type="protein sequence ID" value="TYH36415.1"/>
    <property type="molecule type" value="Genomic_DNA"/>
</dbReference>
<name>A0A5D2I1J2_GOSTO</name>
<protein>
    <submittedName>
        <fullName evidence="1">Uncharacterized protein</fullName>
    </submittedName>
</protein>
<reference evidence="1 2" key="1">
    <citation type="submission" date="2019-07" db="EMBL/GenBank/DDBJ databases">
        <title>WGS assembly of Gossypium tomentosum.</title>
        <authorList>
            <person name="Chen Z.J."/>
            <person name="Sreedasyam A."/>
            <person name="Ando A."/>
            <person name="Song Q."/>
            <person name="De L."/>
            <person name="Hulse-Kemp A."/>
            <person name="Ding M."/>
            <person name="Ye W."/>
            <person name="Kirkbride R."/>
            <person name="Jenkins J."/>
            <person name="Plott C."/>
            <person name="Lovell J."/>
            <person name="Lin Y.-M."/>
            <person name="Vaughn R."/>
            <person name="Liu B."/>
            <person name="Li W."/>
            <person name="Simpson S."/>
            <person name="Scheffler B."/>
            <person name="Saski C."/>
            <person name="Grover C."/>
            <person name="Hu G."/>
            <person name="Conover J."/>
            <person name="Carlson J."/>
            <person name="Shu S."/>
            <person name="Boston L."/>
            <person name="Williams M."/>
            <person name="Peterson D."/>
            <person name="Mcgee K."/>
            <person name="Jones D."/>
            <person name="Wendel J."/>
            <person name="Stelly D."/>
            <person name="Grimwood J."/>
            <person name="Schmutz J."/>
        </authorList>
    </citation>
    <scope>NUCLEOTIDE SEQUENCE [LARGE SCALE GENOMIC DNA]</scope>
    <source>
        <strain evidence="1">7179.01</strain>
    </source>
</reference>